<dbReference type="GeneID" id="41976020"/>
<keyword evidence="3" id="KW-1185">Reference proteome</keyword>
<sequence length="64" mass="6715">MAPTKASFAPGPFARHRGLVIFTASALAVGLGIRYQANKLRQNDLQQKNAGGLYVSVDRSGGGI</sequence>
<dbReference type="Proteomes" id="UP000319257">
    <property type="component" value="Unassembled WGS sequence"/>
</dbReference>
<evidence type="ECO:0000256" key="1">
    <source>
        <dbReference type="SAM" id="Phobius"/>
    </source>
</evidence>
<dbReference type="OrthoDB" id="5210410at2759"/>
<keyword evidence="1" id="KW-0812">Transmembrane</keyword>
<name>A0A507ART7_9PEZI</name>
<dbReference type="AlphaFoldDB" id="A0A507ART7"/>
<evidence type="ECO:0000313" key="3">
    <source>
        <dbReference type="Proteomes" id="UP000319257"/>
    </source>
</evidence>
<reference evidence="2 3" key="1">
    <citation type="submission" date="2019-06" db="EMBL/GenBank/DDBJ databases">
        <title>Draft genome sequence of the filamentous fungus Phialemoniopsis curvata isolated from diesel fuel.</title>
        <authorList>
            <person name="Varaljay V.A."/>
            <person name="Lyon W.J."/>
            <person name="Crouch A.L."/>
            <person name="Drake C.E."/>
            <person name="Hollomon J.M."/>
            <person name="Nadeau L.J."/>
            <person name="Nunn H.S."/>
            <person name="Stevenson B.S."/>
            <person name="Bojanowski C.L."/>
            <person name="Crookes-Goodson W.J."/>
        </authorList>
    </citation>
    <scope>NUCLEOTIDE SEQUENCE [LARGE SCALE GENOMIC DNA]</scope>
    <source>
        <strain evidence="2 3">D216</strain>
    </source>
</reference>
<keyword evidence="1" id="KW-0472">Membrane</keyword>
<dbReference type="RefSeq" id="XP_030992234.1">
    <property type="nucleotide sequence ID" value="XM_031143442.1"/>
</dbReference>
<feature type="transmembrane region" description="Helical" evidence="1">
    <location>
        <begin position="20"/>
        <end position="37"/>
    </location>
</feature>
<accession>A0A507ART7</accession>
<gene>
    <name evidence="2" type="ORF">E0L32_008573</name>
</gene>
<dbReference type="InParanoid" id="A0A507ART7"/>
<dbReference type="EMBL" id="SKBQ01000057">
    <property type="protein sequence ID" value="TPX10523.1"/>
    <property type="molecule type" value="Genomic_DNA"/>
</dbReference>
<keyword evidence="1" id="KW-1133">Transmembrane helix</keyword>
<protein>
    <recommendedName>
        <fullName evidence="4">Prohibitin</fullName>
    </recommendedName>
</protein>
<proteinExistence type="predicted"/>
<organism evidence="2 3">
    <name type="scientific">Thyridium curvatum</name>
    <dbReference type="NCBI Taxonomy" id="1093900"/>
    <lineage>
        <taxon>Eukaryota</taxon>
        <taxon>Fungi</taxon>
        <taxon>Dikarya</taxon>
        <taxon>Ascomycota</taxon>
        <taxon>Pezizomycotina</taxon>
        <taxon>Sordariomycetes</taxon>
        <taxon>Sordariomycetidae</taxon>
        <taxon>Thyridiales</taxon>
        <taxon>Thyridiaceae</taxon>
        <taxon>Thyridium</taxon>
    </lineage>
</organism>
<comment type="caution">
    <text evidence="2">The sequence shown here is derived from an EMBL/GenBank/DDBJ whole genome shotgun (WGS) entry which is preliminary data.</text>
</comment>
<evidence type="ECO:0000313" key="2">
    <source>
        <dbReference type="EMBL" id="TPX10523.1"/>
    </source>
</evidence>
<evidence type="ECO:0008006" key="4">
    <source>
        <dbReference type="Google" id="ProtNLM"/>
    </source>
</evidence>